<feature type="compositionally biased region" description="Basic and acidic residues" evidence="1">
    <location>
        <begin position="265"/>
        <end position="274"/>
    </location>
</feature>
<dbReference type="AlphaFoldDB" id="B7GE42"/>
<dbReference type="KEGG" id="pti:PHATRDRAFT_50435"/>
<reference evidence="3" key="2">
    <citation type="submission" date="2008-08" db="EMBL/GenBank/DDBJ databases">
        <authorList>
            <consortium name="Diatom Consortium"/>
            <person name="Grigoriev I."/>
            <person name="Grimwood J."/>
            <person name="Kuo A."/>
            <person name="Otillar R.P."/>
            <person name="Salamov A."/>
            <person name="Detter J.C."/>
            <person name="Lindquist E."/>
            <person name="Shapiro H."/>
            <person name="Lucas S."/>
            <person name="Glavina del Rio T."/>
            <person name="Pitluck S."/>
            <person name="Rokhsar D."/>
            <person name="Bowler C."/>
        </authorList>
    </citation>
    <scope>GENOME REANNOTATION</scope>
    <source>
        <strain evidence="3">CCAP 1055/1</strain>
    </source>
</reference>
<feature type="compositionally biased region" description="Polar residues" evidence="1">
    <location>
        <begin position="117"/>
        <end position="127"/>
    </location>
</feature>
<keyword evidence="3" id="KW-1185">Reference proteome</keyword>
<gene>
    <name evidence="2" type="ORF">PHATRDRAFT_50435</name>
</gene>
<dbReference type="HOGENOM" id="CLU_507619_0_0_1"/>
<dbReference type="EMBL" id="CM000632">
    <property type="protein sequence ID" value="EEC43091.1"/>
    <property type="molecule type" value="Genomic_DNA"/>
</dbReference>
<dbReference type="Proteomes" id="UP000000759">
    <property type="component" value="Chromosome 30"/>
</dbReference>
<sequence length="527" mass="58210">MATSTNREHWSHPPAVHPARPPVYDSPGWSHGGGGGEPYESYAGGPAAYRGSSAATYGAPSRRAAYPHVPVRPPRPHDFAPPLSRSGWRPPVATERHVRANTNPPHKSPPKAGDTGCATSASTNRVSSRTKKKDADPLALLAKVSSTMEDDEDEEEVKEASPTSPLQRRSQEVPVATATPKSDPSTYVPRQPAYTYGPKPITPTGNYSPYDDAPQYHHHRGPAYPPPQTRGSLPPHPYPPPSYLPHARVGPTEWDTGRPVMVERTSFDSHDSGDYSRGAPPRYYYDGPDYGPSSPPQHYYARSGSYPPSYGGPPPQWGYEGPPSHAPFYPPRGPPTAHGGLYERPGPERDAPPPPYQSSTAAPYTYVQQPTLEEKTVLRKKFSWKHYPELERFLISHRDEYLEHSSKNYTAEQKTYNNWLTNQLLHLAAQHNYQFDPQAFTFVAIRDRIRCYYKSYVQTARKRGLPLPTTPSIKKTKSPRDGDEEVSLSTPPVESKGVTSSGNNEGETGRAANDAMTTDPREDSGTD</sequence>
<evidence type="ECO:0000313" key="3">
    <source>
        <dbReference type="Proteomes" id="UP000000759"/>
    </source>
</evidence>
<feature type="compositionally biased region" description="Pro residues" evidence="1">
    <location>
        <begin position="223"/>
        <end position="243"/>
    </location>
</feature>
<organism evidence="2 3">
    <name type="scientific">Phaeodactylum tricornutum (strain CCAP 1055/1)</name>
    <dbReference type="NCBI Taxonomy" id="556484"/>
    <lineage>
        <taxon>Eukaryota</taxon>
        <taxon>Sar</taxon>
        <taxon>Stramenopiles</taxon>
        <taxon>Ochrophyta</taxon>
        <taxon>Bacillariophyta</taxon>
        <taxon>Bacillariophyceae</taxon>
        <taxon>Bacillariophycidae</taxon>
        <taxon>Naviculales</taxon>
        <taxon>Phaeodactylaceae</taxon>
        <taxon>Phaeodactylum</taxon>
    </lineage>
</organism>
<dbReference type="OrthoDB" id="41246at2759"/>
<name>B7GE42_PHATC</name>
<dbReference type="GeneID" id="7199250"/>
<dbReference type="PaxDb" id="2850-Phatr50435"/>
<proteinExistence type="predicted"/>
<dbReference type="InParanoid" id="B7GE42"/>
<feature type="compositionally biased region" description="Acidic residues" evidence="1">
    <location>
        <begin position="148"/>
        <end position="157"/>
    </location>
</feature>
<feature type="compositionally biased region" description="Pro residues" evidence="1">
    <location>
        <begin position="324"/>
        <end position="334"/>
    </location>
</feature>
<reference evidence="2 3" key="1">
    <citation type="journal article" date="2008" name="Nature">
        <title>The Phaeodactylum genome reveals the evolutionary history of diatom genomes.</title>
        <authorList>
            <person name="Bowler C."/>
            <person name="Allen A.E."/>
            <person name="Badger J.H."/>
            <person name="Grimwood J."/>
            <person name="Jabbari K."/>
            <person name="Kuo A."/>
            <person name="Maheswari U."/>
            <person name="Martens C."/>
            <person name="Maumus F."/>
            <person name="Otillar R.P."/>
            <person name="Rayko E."/>
            <person name="Salamov A."/>
            <person name="Vandepoele K."/>
            <person name="Beszteri B."/>
            <person name="Gruber A."/>
            <person name="Heijde M."/>
            <person name="Katinka M."/>
            <person name="Mock T."/>
            <person name="Valentin K."/>
            <person name="Verret F."/>
            <person name="Berges J.A."/>
            <person name="Brownlee C."/>
            <person name="Cadoret J.P."/>
            <person name="Chiovitti A."/>
            <person name="Choi C.J."/>
            <person name="Coesel S."/>
            <person name="De Martino A."/>
            <person name="Detter J.C."/>
            <person name="Durkin C."/>
            <person name="Falciatore A."/>
            <person name="Fournet J."/>
            <person name="Haruta M."/>
            <person name="Huysman M.J."/>
            <person name="Jenkins B.D."/>
            <person name="Jiroutova K."/>
            <person name="Jorgensen R.E."/>
            <person name="Joubert Y."/>
            <person name="Kaplan A."/>
            <person name="Kroger N."/>
            <person name="Kroth P.G."/>
            <person name="La Roche J."/>
            <person name="Lindquist E."/>
            <person name="Lommer M."/>
            <person name="Martin-Jezequel V."/>
            <person name="Lopez P.J."/>
            <person name="Lucas S."/>
            <person name="Mangogna M."/>
            <person name="McGinnis K."/>
            <person name="Medlin L.K."/>
            <person name="Montsant A."/>
            <person name="Oudot-Le Secq M.P."/>
            <person name="Napoli C."/>
            <person name="Obornik M."/>
            <person name="Parker M.S."/>
            <person name="Petit J.L."/>
            <person name="Porcel B.M."/>
            <person name="Poulsen N."/>
            <person name="Robison M."/>
            <person name="Rychlewski L."/>
            <person name="Rynearson T.A."/>
            <person name="Schmutz J."/>
            <person name="Shapiro H."/>
            <person name="Siaut M."/>
            <person name="Stanley M."/>
            <person name="Sussman M.R."/>
            <person name="Taylor A.R."/>
            <person name="Vardi A."/>
            <person name="von Dassow P."/>
            <person name="Vyverman W."/>
            <person name="Willis A."/>
            <person name="Wyrwicz L.S."/>
            <person name="Rokhsar D.S."/>
            <person name="Weissenbach J."/>
            <person name="Armbrust E.V."/>
            <person name="Green B.R."/>
            <person name="Van de Peer Y."/>
            <person name="Grigoriev I.V."/>
        </authorList>
    </citation>
    <scope>NUCLEOTIDE SEQUENCE [LARGE SCALE GENOMIC DNA]</scope>
    <source>
        <strain evidence="2 3">CCAP 1055/1</strain>
    </source>
</reference>
<accession>B7GE42</accession>
<feature type="region of interest" description="Disordered" evidence="1">
    <location>
        <begin position="1"/>
        <end position="361"/>
    </location>
</feature>
<feature type="compositionally biased region" description="Polar residues" evidence="1">
    <location>
        <begin position="487"/>
        <end position="506"/>
    </location>
</feature>
<evidence type="ECO:0000256" key="1">
    <source>
        <dbReference type="SAM" id="MobiDB-lite"/>
    </source>
</evidence>
<evidence type="ECO:0000313" key="2">
    <source>
        <dbReference type="EMBL" id="EEC43091.1"/>
    </source>
</evidence>
<protein>
    <submittedName>
        <fullName evidence="2">Uncharacterized protein</fullName>
    </submittedName>
</protein>
<feature type="region of interest" description="Disordered" evidence="1">
    <location>
        <begin position="464"/>
        <end position="527"/>
    </location>
</feature>
<feature type="compositionally biased region" description="Basic and acidic residues" evidence="1">
    <location>
        <begin position="1"/>
        <end position="11"/>
    </location>
</feature>
<dbReference type="RefSeq" id="XP_002185422.1">
    <property type="nucleotide sequence ID" value="XM_002185386.1"/>
</dbReference>
<feature type="compositionally biased region" description="Low complexity" evidence="1">
    <location>
        <begin position="280"/>
        <end position="292"/>
    </location>
</feature>